<dbReference type="AlphaFoldDB" id="A0A200HPR1"/>
<evidence type="ECO:0000256" key="5">
    <source>
        <dbReference type="ARBA" id="ARBA00022694"/>
    </source>
</evidence>
<dbReference type="Gene3D" id="3.40.50.300">
    <property type="entry name" value="P-loop containing nucleotide triphosphate hydrolases"/>
    <property type="match status" value="1"/>
</dbReference>
<dbReference type="GO" id="GO:0002949">
    <property type="term" value="P:tRNA threonylcarbamoyladenosine modification"/>
    <property type="evidence" value="ECO:0007669"/>
    <property type="project" value="InterPro"/>
</dbReference>
<evidence type="ECO:0000313" key="12">
    <source>
        <dbReference type="Proteomes" id="UP000196503"/>
    </source>
</evidence>
<evidence type="ECO:0000256" key="9">
    <source>
        <dbReference type="ARBA" id="ARBA00022842"/>
    </source>
</evidence>
<evidence type="ECO:0000256" key="3">
    <source>
        <dbReference type="ARBA" id="ARBA00019010"/>
    </source>
</evidence>
<dbReference type="EMBL" id="NIBL01000003">
    <property type="protein sequence ID" value="OUZ14684.1"/>
    <property type="molecule type" value="Genomic_DNA"/>
</dbReference>
<proteinExistence type="inferred from homology"/>
<dbReference type="GO" id="GO:0005524">
    <property type="term" value="F:ATP binding"/>
    <property type="evidence" value="ECO:0007669"/>
    <property type="project" value="UniProtKB-KW"/>
</dbReference>
<dbReference type="NCBIfam" id="TIGR00150">
    <property type="entry name" value="T6A_YjeE"/>
    <property type="match status" value="1"/>
</dbReference>
<protein>
    <recommendedName>
        <fullName evidence="3">tRNA threonylcarbamoyladenosine biosynthesis protein TsaE</fullName>
    </recommendedName>
    <alternativeName>
        <fullName evidence="10">t(6)A37 threonylcarbamoyladenosine biosynthesis protein TsaE</fullName>
    </alternativeName>
</protein>
<evidence type="ECO:0000313" key="11">
    <source>
        <dbReference type="EMBL" id="OUZ14684.1"/>
    </source>
</evidence>
<comment type="similarity">
    <text evidence="2">Belongs to the TsaE family.</text>
</comment>
<keyword evidence="7" id="KW-0547">Nucleotide-binding</keyword>
<keyword evidence="8" id="KW-0067">ATP-binding</keyword>
<dbReference type="Proteomes" id="UP000196503">
    <property type="component" value="Unassembled WGS sequence"/>
</dbReference>
<evidence type="ECO:0000256" key="10">
    <source>
        <dbReference type="ARBA" id="ARBA00032441"/>
    </source>
</evidence>
<comment type="caution">
    <text evidence="11">The sequence shown here is derived from an EMBL/GenBank/DDBJ whole genome shotgun (WGS) entry which is preliminary data.</text>
</comment>
<dbReference type="Pfam" id="PF02367">
    <property type="entry name" value="TsaE"/>
    <property type="match status" value="1"/>
</dbReference>
<evidence type="ECO:0000256" key="6">
    <source>
        <dbReference type="ARBA" id="ARBA00022723"/>
    </source>
</evidence>
<dbReference type="InterPro" id="IPR027417">
    <property type="entry name" value="P-loop_NTPase"/>
</dbReference>
<evidence type="ECO:0000256" key="2">
    <source>
        <dbReference type="ARBA" id="ARBA00007599"/>
    </source>
</evidence>
<organism evidence="11 12">
    <name type="scientific">Enterococcus cecorum</name>
    <dbReference type="NCBI Taxonomy" id="44008"/>
    <lineage>
        <taxon>Bacteria</taxon>
        <taxon>Bacillati</taxon>
        <taxon>Bacillota</taxon>
        <taxon>Bacilli</taxon>
        <taxon>Lactobacillales</taxon>
        <taxon>Enterococcaceae</taxon>
        <taxon>Enterococcus</taxon>
    </lineage>
</organism>
<reference evidence="11 12" key="1">
    <citation type="submission" date="2017-05" db="EMBL/GenBank/DDBJ databases">
        <title>The Genome Sequence of Enterococcus faecium 2D5_DIV0622.</title>
        <authorList>
            <consortium name="The Broad Institute Genomics Platform"/>
            <consortium name="The Broad Institute Genomic Center for Infectious Diseases"/>
            <person name="Earl A."/>
            <person name="Manson A."/>
            <person name="Schwartman J."/>
            <person name="Gilmore M."/>
            <person name="Abouelleil A."/>
            <person name="Cao P."/>
            <person name="Chapman S."/>
            <person name="Cusick C."/>
            <person name="Shea T."/>
            <person name="Young S."/>
            <person name="Neafsey D."/>
            <person name="Nusbaum C."/>
            <person name="Birren B."/>
        </authorList>
    </citation>
    <scope>NUCLEOTIDE SEQUENCE [LARGE SCALE GENOMIC DNA]</scope>
    <source>
        <strain evidence="11 12">2D5_DIV0622</strain>
    </source>
</reference>
<name>A0A200HPR1_9ENTE</name>
<dbReference type="GO" id="GO:0046872">
    <property type="term" value="F:metal ion binding"/>
    <property type="evidence" value="ECO:0007669"/>
    <property type="project" value="UniProtKB-KW"/>
</dbReference>
<evidence type="ECO:0000256" key="4">
    <source>
        <dbReference type="ARBA" id="ARBA00022490"/>
    </source>
</evidence>
<keyword evidence="5" id="KW-0819">tRNA processing</keyword>
<evidence type="ECO:0000256" key="7">
    <source>
        <dbReference type="ARBA" id="ARBA00022741"/>
    </source>
</evidence>
<dbReference type="SUPFAM" id="SSF52540">
    <property type="entry name" value="P-loop containing nucleoside triphosphate hydrolases"/>
    <property type="match status" value="1"/>
</dbReference>
<comment type="subcellular location">
    <subcellularLocation>
        <location evidence="1">Cytoplasm</location>
    </subcellularLocation>
</comment>
<dbReference type="PANTHER" id="PTHR33540:SF2">
    <property type="entry name" value="TRNA THREONYLCARBAMOYLADENOSINE BIOSYNTHESIS PROTEIN TSAE"/>
    <property type="match status" value="1"/>
</dbReference>
<accession>A0A200HPR1</accession>
<dbReference type="PANTHER" id="PTHR33540">
    <property type="entry name" value="TRNA THREONYLCARBAMOYLADENOSINE BIOSYNTHESIS PROTEIN TSAE"/>
    <property type="match status" value="1"/>
</dbReference>
<dbReference type="GO" id="GO:0005737">
    <property type="term" value="C:cytoplasm"/>
    <property type="evidence" value="ECO:0007669"/>
    <property type="project" value="UniProtKB-SubCell"/>
</dbReference>
<evidence type="ECO:0000256" key="8">
    <source>
        <dbReference type="ARBA" id="ARBA00022840"/>
    </source>
</evidence>
<keyword evidence="9" id="KW-0460">Magnesium</keyword>
<keyword evidence="4" id="KW-0963">Cytoplasm</keyword>
<evidence type="ECO:0000256" key="1">
    <source>
        <dbReference type="ARBA" id="ARBA00004496"/>
    </source>
</evidence>
<sequence length="175" mass="19755">MAEIYVNIRANRFFESEEIVLIQINGLQEMEQLGLLLGQTAQGGDVLILSGDLGAGKTTLSKSIAKGLDIQQMIKSPTYTLIREYDEGRLPFYHMDVYRIDGDVEGMGLEEYFEGDGLCVVEWGELLTELPEDYLHLTIHKVADEEDKREMAFKVHGKLATDWLAKVKATGKFHE</sequence>
<keyword evidence="6" id="KW-0479">Metal-binding</keyword>
<dbReference type="InterPro" id="IPR003442">
    <property type="entry name" value="T6A_TsaE"/>
</dbReference>
<gene>
    <name evidence="11" type="ORF">A5869_001782</name>
</gene>